<dbReference type="Gene3D" id="1.25.40.20">
    <property type="entry name" value="Ankyrin repeat-containing domain"/>
    <property type="match status" value="1"/>
</dbReference>
<dbReference type="EnsemblProtists" id="EKX35521">
    <property type="protein sequence ID" value="EKX35521"/>
    <property type="gene ID" value="GUITHDRAFT_155476"/>
</dbReference>
<protein>
    <submittedName>
        <fullName evidence="4 5">Uncharacterized protein</fullName>
    </submittedName>
</protein>
<reference evidence="6" key="2">
    <citation type="submission" date="2012-11" db="EMBL/GenBank/DDBJ databases">
        <authorList>
            <person name="Kuo A."/>
            <person name="Curtis B.A."/>
            <person name="Tanifuji G."/>
            <person name="Burki F."/>
            <person name="Gruber A."/>
            <person name="Irimia M."/>
            <person name="Maruyama S."/>
            <person name="Arias M.C."/>
            <person name="Ball S.G."/>
            <person name="Gile G.H."/>
            <person name="Hirakawa Y."/>
            <person name="Hopkins J.F."/>
            <person name="Rensing S.A."/>
            <person name="Schmutz J."/>
            <person name="Symeonidi A."/>
            <person name="Elias M."/>
            <person name="Eveleigh R.J."/>
            <person name="Herman E.K."/>
            <person name="Klute M.J."/>
            <person name="Nakayama T."/>
            <person name="Obornik M."/>
            <person name="Reyes-Prieto A."/>
            <person name="Armbrust E.V."/>
            <person name="Aves S.J."/>
            <person name="Beiko R.G."/>
            <person name="Coutinho P."/>
            <person name="Dacks J.B."/>
            <person name="Durnford D.G."/>
            <person name="Fast N.M."/>
            <person name="Green B.R."/>
            <person name="Grisdale C."/>
            <person name="Hempe F."/>
            <person name="Henrissat B."/>
            <person name="Hoppner M.P."/>
            <person name="Ishida K.-I."/>
            <person name="Kim E."/>
            <person name="Koreny L."/>
            <person name="Kroth P.G."/>
            <person name="Liu Y."/>
            <person name="Malik S.-B."/>
            <person name="Maier U.G."/>
            <person name="McRose D."/>
            <person name="Mock T."/>
            <person name="Neilson J.A."/>
            <person name="Onodera N.T."/>
            <person name="Poole A.M."/>
            <person name="Pritham E.J."/>
            <person name="Richards T.A."/>
            <person name="Rocap G."/>
            <person name="Roy S.W."/>
            <person name="Sarai C."/>
            <person name="Schaack S."/>
            <person name="Shirato S."/>
            <person name="Slamovits C.H."/>
            <person name="Spencer D.F."/>
            <person name="Suzuki S."/>
            <person name="Worden A.Z."/>
            <person name="Zauner S."/>
            <person name="Barry K."/>
            <person name="Bell C."/>
            <person name="Bharti A.K."/>
            <person name="Crow J.A."/>
            <person name="Grimwood J."/>
            <person name="Kramer R."/>
            <person name="Lindquist E."/>
            <person name="Lucas S."/>
            <person name="Salamov A."/>
            <person name="McFadden G.I."/>
            <person name="Lane C.E."/>
            <person name="Keeling P.J."/>
            <person name="Gray M.W."/>
            <person name="Grigoriev I.V."/>
            <person name="Archibald J.M."/>
        </authorList>
    </citation>
    <scope>NUCLEOTIDE SEQUENCE</scope>
    <source>
        <strain evidence="6">CCMP2712</strain>
    </source>
</reference>
<dbReference type="SUPFAM" id="SSF48403">
    <property type="entry name" value="Ankyrin repeat"/>
    <property type="match status" value="1"/>
</dbReference>
<dbReference type="KEGG" id="gtt:GUITHDRAFT_155476"/>
<keyword evidence="2 3" id="KW-0040">ANK repeat</keyword>
<dbReference type="SMART" id="SM00248">
    <property type="entry name" value="ANK"/>
    <property type="match status" value="3"/>
</dbReference>
<dbReference type="EMBL" id="JH993089">
    <property type="protein sequence ID" value="EKX35521.1"/>
    <property type="molecule type" value="Genomic_DNA"/>
</dbReference>
<dbReference type="InterPro" id="IPR036770">
    <property type="entry name" value="Ankyrin_rpt-contain_sf"/>
</dbReference>
<organism evidence="4">
    <name type="scientific">Guillardia theta (strain CCMP2712)</name>
    <name type="common">Cryptophyte</name>
    <dbReference type="NCBI Taxonomy" id="905079"/>
    <lineage>
        <taxon>Eukaryota</taxon>
        <taxon>Cryptophyceae</taxon>
        <taxon>Pyrenomonadales</taxon>
        <taxon>Geminigeraceae</taxon>
        <taxon>Guillardia</taxon>
    </lineage>
</organism>
<sequence length="231" mass="24330">MAVKQARARGGGGGGVSSVAILSLLMMANIAESFSFSRIPCMTVSRHVSKHVIPRSSITRLASAVKARSLMTPLLRMAAEVDSEGVSEETMQDFWIAAEDGNVARVSELIATGIAVDSVQTDDSYELSGLADRNRDQTSGGTTALHIASMFGHADLARMLLEKGASVASTTPESNTPLHVAVINQNKDVIRVLVEAGADADAENAFEESPKSIARMMNLSSDVLALLEGGK</sequence>
<keyword evidence="6" id="KW-1185">Reference proteome</keyword>
<feature type="repeat" description="ANK" evidence="3">
    <location>
        <begin position="140"/>
        <end position="172"/>
    </location>
</feature>
<reference evidence="5" key="3">
    <citation type="submission" date="2016-03" db="UniProtKB">
        <authorList>
            <consortium name="EnsemblProtists"/>
        </authorList>
    </citation>
    <scope>IDENTIFICATION</scope>
</reference>
<dbReference type="Pfam" id="PF12796">
    <property type="entry name" value="Ank_2"/>
    <property type="match status" value="1"/>
</dbReference>
<dbReference type="InterPro" id="IPR002110">
    <property type="entry name" value="Ankyrin_rpt"/>
</dbReference>
<dbReference type="GeneID" id="17292262"/>
<dbReference type="PaxDb" id="55529-EKX35521"/>
<evidence type="ECO:0000256" key="3">
    <source>
        <dbReference type="PROSITE-ProRule" id="PRU00023"/>
    </source>
</evidence>
<dbReference type="PRINTS" id="PR01415">
    <property type="entry name" value="ANKYRIN"/>
</dbReference>
<dbReference type="HOGENOM" id="CLU_1201785_0_0_1"/>
<dbReference type="RefSeq" id="XP_005822501.1">
    <property type="nucleotide sequence ID" value="XM_005822444.1"/>
</dbReference>
<dbReference type="PANTHER" id="PTHR24171">
    <property type="entry name" value="ANKYRIN REPEAT DOMAIN-CONTAINING PROTEIN 39-RELATED"/>
    <property type="match status" value="1"/>
</dbReference>
<gene>
    <name evidence="4" type="ORF">GUITHDRAFT_155476</name>
</gene>
<dbReference type="PROSITE" id="PS50088">
    <property type="entry name" value="ANK_REPEAT"/>
    <property type="match status" value="2"/>
</dbReference>
<dbReference type="eggNOG" id="KOG4177">
    <property type="taxonomic scope" value="Eukaryota"/>
</dbReference>
<reference evidence="4 6" key="1">
    <citation type="journal article" date="2012" name="Nature">
        <title>Algal genomes reveal evolutionary mosaicism and the fate of nucleomorphs.</title>
        <authorList>
            <consortium name="DOE Joint Genome Institute"/>
            <person name="Curtis B.A."/>
            <person name="Tanifuji G."/>
            <person name="Burki F."/>
            <person name="Gruber A."/>
            <person name="Irimia M."/>
            <person name="Maruyama S."/>
            <person name="Arias M.C."/>
            <person name="Ball S.G."/>
            <person name="Gile G.H."/>
            <person name="Hirakawa Y."/>
            <person name="Hopkins J.F."/>
            <person name="Kuo A."/>
            <person name="Rensing S.A."/>
            <person name="Schmutz J."/>
            <person name="Symeonidi A."/>
            <person name="Elias M."/>
            <person name="Eveleigh R.J."/>
            <person name="Herman E.K."/>
            <person name="Klute M.J."/>
            <person name="Nakayama T."/>
            <person name="Obornik M."/>
            <person name="Reyes-Prieto A."/>
            <person name="Armbrust E.V."/>
            <person name="Aves S.J."/>
            <person name="Beiko R.G."/>
            <person name="Coutinho P."/>
            <person name="Dacks J.B."/>
            <person name="Durnford D.G."/>
            <person name="Fast N.M."/>
            <person name="Green B.R."/>
            <person name="Grisdale C.J."/>
            <person name="Hempel F."/>
            <person name="Henrissat B."/>
            <person name="Hoppner M.P."/>
            <person name="Ishida K."/>
            <person name="Kim E."/>
            <person name="Koreny L."/>
            <person name="Kroth P.G."/>
            <person name="Liu Y."/>
            <person name="Malik S.B."/>
            <person name="Maier U.G."/>
            <person name="McRose D."/>
            <person name="Mock T."/>
            <person name="Neilson J.A."/>
            <person name="Onodera N.T."/>
            <person name="Poole A.M."/>
            <person name="Pritham E.J."/>
            <person name="Richards T.A."/>
            <person name="Rocap G."/>
            <person name="Roy S.W."/>
            <person name="Sarai C."/>
            <person name="Schaack S."/>
            <person name="Shirato S."/>
            <person name="Slamovits C.H."/>
            <person name="Spencer D.F."/>
            <person name="Suzuki S."/>
            <person name="Worden A.Z."/>
            <person name="Zauner S."/>
            <person name="Barry K."/>
            <person name="Bell C."/>
            <person name="Bharti A.K."/>
            <person name="Crow J.A."/>
            <person name="Grimwood J."/>
            <person name="Kramer R."/>
            <person name="Lindquist E."/>
            <person name="Lucas S."/>
            <person name="Salamov A."/>
            <person name="McFadden G.I."/>
            <person name="Lane C.E."/>
            <person name="Keeling P.J."/>
            <person name="Gray M.W."/>
            <person name="Grigoriev I.V."/>
            <person name="Archibald J.M."/>
        </authorList>
    </citation>
    <scope>NUCLEOTIDE SEQUENCE</scope>
    <source>
        <strain evidence="4 6">CCMP2712</strain>
    </source>
</reference>
<dbReference type="PROSITE" id="PS50297">
    <property type="entry name" value="ANK_REP_REGION"/>
    <property type="match status" value="2"/>
</dbReference>
<evidence type="ECO:0000313" key="5">
    <source>
        <dbReference type="EnsemblProtists" id="EKX35521"/>
    </source>
</evidence>
<evidence type="ECO:0000313" key="6">
    <source>
        <dbReference type="Proteomes" id="UP000011087"/>
    </source>
</evidence>
<dbReference type="PANTHER" id="PTHR24171:SF8">
    <property type="entry name" value="BRCA1-ASSOCIATED RING DOMAIN PROTEIN 1"/>
    <property type="match status" value="1"/>
</dbReference>
<name>L1IGY5_GUITC</name>
<evidence type="ECO:0000256" key="1">
    <source>
        <dbReference type="ARBA" id="ARBA00022737"/>
    </source>
</evidence>
<dbReference type="AlphaFoldDB" id="L1IGY5"/>
<dbReference type="GO" id="GO:0085020">
    <property type="term" value="P:protein K6-linked ubiquitination"/>
    <property type="evidence" value="ECO:0007669"/>
    <property type="project" value="TreeGrafter"/>
</dbReference>
<proteinExistence type="predicted"/>
<dbReference type="STRING" id="905079.L1IGY5"/>
<keyword evidence="1" id="KW-0677">Repeat</keyword>
<evidence type="ECO:0000313" key="4">
    <source>
        <dbReference type="EMBL" id="EKX35521.1"/>
    </source>
</evidence>
<dbReference type="OrthoDB" id="19174at2759"/>
<feature type="repeat" description="ANK" evidence="3">
    <location>
        <begin position="173"/>
        <end position="205"/>
    </location>
</feature>
<accession>L1IGY5</accession>
<dbReference type="GO" id="GO:0004842">
    <property type="term" value="F:ubiquitin-protein transferase activity"/>
    <property type="evidence" value="ECO:0007669"/>
    <property type="project" value="TreeGrafter"/>
</dbReference>
<evidence type="ECO:0000256" key="2">
    <source>
        <dbReference type="ARBA" id="ARBA00023043"/>
    </source>
</evidence>
<dbReference type="Proteomes" id="UP000011087">
    <property type="component" value="Unassembled WGS sequence"/>
</dbReference>